<dbReference type="PANTHER" id="PTHR37306">
    <property type="entry name" value="COLICIN V PRODUCTION PROTEIN"/>
    <property type="match status" value="1"/>
</dbReference>
<evidence type="ECO:0000256" key="5">
    <source>
        <dbReference type="SAM" id="Phobius"/>
    </source>
</evidence>
<dbReference type="HOGENOM" id="CLU_1303013_0_0_9"/>
<dbReference type="Pfam" id="PF02674">
    <property type="entry name" value="Colicin_V"/>
    <property type="match status" value="1"/>
</dbReference>
<dbReference type="KEGG" id="cob:COB47_2313"/>
<evidence type="ECO:0000256" key="3">
    <source>
        <dbReference type="ARBA" id="ARBA00022989"/>
    </source>
</evidence>
<dbReference type="eggNOG" id="COG1286">
    <property type="taxonomic scope" value="Bacteria"/>
</dbReference>
<feature type="transmembrane region" description="Helical" evidence="5">
    <location>
        <begin position="103"/>
        <end position="125"/>
    </location>
</feature>
<dbReference type="OrthoDB" id="1716356at2"/>
<reference evidence="6 7" key="1">
    <citation type="journal article" date="2010" name="J. Bacteriol.">
        <title>Complete genome sequence of the cellulolytic thermophile Caldicellulosiruptor obsidiansis OB47T.</title>
        <authorList>
            <person name="Elkins J.G."/>
            <person name="Lochner A."/>
            <person name="Hamilton-Brehm S.D."/>
            <person name="Davenport K.W."/>
            <person name="Podar M."/>
            <person name="Brown S.D."/>
            <person name="Land M.L."/>
            <person name="Hauser L.J."/>
            <person name="Klingeman D.M."/>
            <person name="Raman B."/>
            <person name="Goodwin L.A."/>
            <person name="Tapia R."/>
            <person name="Meincke L.J."/>
            <person name="Detter J.C."/>
            <person name="Bruce D.C."/>
            <person name="Han C.S."/>
            <person name="Palumbo A.V."/>
            <person name="Cottingham R.W."/>
            <person name="Keller M."/>
            <person name="Graham D.E."/>
        </authorList>
    </citation>
    <scope>NUCLEOTIDE SEQUENCE [LARGE SCALE GENOMIC DNA]</scope>
    <source>
        <strain evidence="7">ATCC BAA-2073 / strain OB47</strain>
    </source>
</reference>
<sequence>MPNTADLVVLIVILAGSWIGYKKGILRMVFDIGSYIISWFVAVWGYKYISVAILSSPPLKEAIYNFVRQKVVIREDILPSVPEFFKGAILEANQAINKTLQDAAAVVLANFIAMILIFIVTKIVITLIKTALGLMRKVPVIGQIDGFLGFAAGAAVSLIIIYVAFSILYFFPNAEVFKSAQKVIKTSMFAEFLYENNIIVMLMRQYLKL</sequence>
<evidence type="ECO:0000256" key="4">
    <source>
        <dbReference type="ARBA" id="ARBA00023136"/>
    </source>
</evidence>
<organism evidence="6 7">
    <name type="scientific">Caldicellulosiruptor obsidiansis (strain ATCC BAA-2073 / JCM 16842 / OB47)</name>
    <dbReference type="NCBI Taxonomy" id="608506"/>
    <lineage>
        <taxon>Bacteria</taxon>
        <taxon>Bacillati</taxon>
        <taxon>Bacillota</taxon>
        <taxon>Bacillota incertae sedis</taxon>
        <taxon>Caldicellulosiruptorales</taxon>
        <taxon>Caldicellulosiruptoraceae</taxon>
        <taxon>Caldicellulosiruptor</taxon>
    </lineage>
</organism>
<name>D9THS4_CALOO</name>
<dbReference type="RefSeq" id="WP_013291543.1">
    <property type="nucleotide sequence ID" value="NC_014392.1"/>
</dbReference>
<dbReference type="Proteomes" id="UP000000347">
    <property type="component" value="Chromosome"/>
</dbReference>
<dbReference type="STRING" id="608506.COB47_2313"/>
<dbReference type="GO" id="GO:0009403">
    <property type="term" value="P:toxin biosynthetic process"/>
    <property type="evidence" value="ECO:0007669"/>
    <property type="project" value="InterPro"/>
</dbReference>
<keyword evidence="2 5" id="KW-0812">Transmembrane</keyword>
<dbReference type="GO" id="GO:0016020">
    <property type="term" value="C:membrane"/>
    <property type="evidence" value="ECO:0007669"/>
    <property type="project" value="UniProtKB-SubCell"/>
</dbReference>
<evidence type="ECO:0000256" key="2">
    <source>
        <dbReference type="ARBA" id="ARBA00022692"/>
    </source>
</evidence>
<keyword evidence="4 5" id="KW-0472">Membrane</keyword>
<dbReference type="PANTHER" id="PTHR37306:SF1">
    <property type="entry name" value="COLICIN V PRODUCTION PROTEIN"/>
    <property type="match status" value="1"/>
</dbReference>
<protein>
    <submittedName>
        <fullName evidence="6">Colicin V production protein</fullName>
    </submittedName>
</protein>
<dbReference type="EMBL" id="CP002164">
    <property type="protein sequence ID" value="ADL43549.1"/>
    <property type="molecule type" value="Genomic_DNA"/>
</dbReference>
<evidence type="ECO:0000313" key="6">
    <source>
        <dbReference type="EMBL" id="ADL43549.1"/>
    </source>
</evidence>
<comment type="subcellular location">
    <subcellularLocation>
        <location evidence="1">Membrane</location>
        <topology evidence="1">Multi-pass membrane protein</topology>
    </subcellularLocation>
</comment>
<dbReference type="InterPro" id="IPR003825">
    <property type="entry name" value="Colicin-V_CvpA"/>
</dbReference>
<keyword evidence="3 5" id="KW-1133">Transmembrane helix</keyword>
<keyword evidence="7" id="KW-1185">Reference proteome</keyword>
<evidence type="ECO:0000256" key="1">
    <source>
        <dbReference type="ARBA" id="ARBA00004141"/>
    </source>
</evidence>
<feature type="transmembrane region" description="Helical" evidence="5">
    <location>
        <begin position="146"/>
        <end position="171"/>
    </location>
</feature>
<accession>D9THS4</accession>
<gene>
    <name evidence="6" type="ordered locus">COB47_2313</name>
</gene>
<proteinExistence type="predicted"/>
<feature type="transmembrane region" description="Helical" evidence="5">
    <location>
        <begin position="28"/>
        <end position="49"/>
    </location>
</feature>
<evidence type="ECO:0000313" key="7">
    <source>
        <dbReference type="Proteomes" id="UP000000347"/>
    </source>
</evidence>
<feature type="transmembrane region" description="Helical" evidence="5">
    <location>
        <begin position="6"/>
        <end position="21"/>
    </location>
</feature>
<dbReference type="AlphaFoldDB" id="D9THS4"/>